<evidence type="ECO:0000256" key="1">
    <source>
        <dbReference type="SAM" id="MobiDB-lite"/>
    </source>
</evidence>
<evidence type="ECO:0000313" key="3">
    <source>
        <dbReference type="Proteomes" id="UP000000600"/>
    </source>
</evidence>
<dbReference type="AlphaFoldDB" id="A0BLE7"/>
<dbReference type="HOGENOM" id="CLU_2255374_0_0_1"/>
<feature type="region of interest" description="Disordered" evidence="1">
    <location>
        <begin position="54"/>
        <end position="76"/>
    </location>
</feature>
<dbReference type="InParanoid" id="A0BLE7"/>
<feature type="compositionally biased region" description="Low complexity" evidence="1">
    <location>
        <begin position="64"/>
        <end position="76"/>
    </location>
</feature>
<reference evidence="2 3" key="1">
    <citation type="journal article" date="2006" name="Nature">
        <title>Global trends of whole-genome duplications revealed by the ciliate Paramecium tetraurelia.</title>
        <authorList>
            <consortium name="Genoscope"/>
            <person name="Aury J.-M."/>
            <person name="Jaillon O."/>
            <person name="Duret L."/>
            <person name="Noel B."/>
            <person name="Jubin C."/>
            <person name="Porcel B.M."/>
            <person name="Segurens B."/>
            <person name="Daubin V."/>
            <person name="Anthouard V."/>
            <person name="Aiach N."/>
            <person name="Arnaiz O."/>
            <person name="Billaut A."/>
            <person name="Beisson J."/>
            <person name="Blanc I."/>
            <person name="Bouhouche K."/>
            <person name="Camara F."/>
            <person name="Duharcourt S."/>
            <person name="Guigo R."/>
            <person name="Gogendeau D."/>
            <person name="Katinka M."/>
            <person name="Keller A.-M."/>
            <person name="Kissmehl R."/>
            <person name="Klotz C."/>
            <person name="Koll F."/>
            <person name="Le Moue A."/>
            <person name="Lepere C."/>
            <person name="Malinsky S."/>
            <person name="Nowacki M."/>
            <person name="Nowak J.K."/>
            <person name="Plattner H."/>
            <person name="Poulain J."/>
            <person name="Ruiz F."/>
            <person name="Serrano V."/>
            <person name="Zagulski M."/>
            <person name="Dessen P."/>
            <person name="Betermier M."/>
            <person name="Weissenbach J."/>
            <person name="Scarpelli C."/>
            <person name="Schachter V."/>
            <person name="Sperling L."/>
            <person name="Meyer E."/>
            <person name="Cohen J."/>
            <person name="Wincker P."/>
        </authorList>
    </citation>
    <scope>NUCLEOTIDE SEQUENCE [LARGE SCALE GENOMIC DNA]</scope>
    <source>
        <strain evidence="2 3">Stock d4-2</strain>
    </source>
</reference>
<dbReference type="EMBL" id="CT868002">
    <property type="protein sequence ID" value="CAK59364.1"/>
    <property type="molecule type" value="Genomic_DNA"/>
</dbReference>
<evidence type="ECO:0000313" key="2">
    <source>
        <dbReference type="EMBL" id="CAK59364.1"/>
    </source>
</evidence>
<organism evidence="2 3">
    <name type="scientific">Paramecium tetraurelia</name>
    <dbReference type="NCBI Taxonomy" id="5888"/>
    <lineage>
        <taxon>Eukaryota</taxon>
        <taxon>Sar</taxon>
        <taxon>Alveolata</taxon>
        <taxon>Ciliophora</taxon>
        <taxon>Intramacronucleata</taxon>
        <taxon>Oligohymenophorea</taxon>
        <taxon>Peniculida</taxon>
        <taxon>Parameciidae</taxon>
        <taxon>Paramecium</taxon>
    </lineage>
</organism>
<dbReference type="KEGG" id="ptm:GSPATT00029997001"/>
<keyword evidence="3" id="KW-1185">Reference proteome</keyword>
<feature type="compositionally biased region" description="Polar residues" evidence="1">
    <location>
        <begin position="54"/>
        <end position="63"/>
    </location>
</feature>
<dbReference type="Proteomes" id="UP000000600">
    <property type="component" value="Unassembled WGS sequence"/>
</dbReference>
<dbReference type="GeneID" id="5012546"/>
<sequence>MQNDQNTYSLANCYTSDSTGCTICLAGFFLDSQRVCQECVSPYNNFVCGIKAVSPTTPSDNNGQTDTNNPRQNTTTNQIEIGYNPIQPSSPSQILVAMLIFMIQ</sequence>
<name>A0BLE7_PARTE</name>
<accession>A0BLE7</accession>
<dbReference type="RefSeq" id="XP_001426762.1">
    <property type="nucleotide sequence ID" value="XM_001426725.1"/>
</dbReference>
<dbReference type="OrthoDB" id="18487at2759"/>
<proteinExistence type="predicted"/>
<protein>
    <submittedName>
        <fullName evidence="2">Uncharacterized protein</fullName>
    </submittedName>
</protein>
<gene>
    <name evidence="2" type="ORF">GSPATT00029997001</name>
</gene>